<evidence type="ECO:0000313" key="2">
    <source>
        <dbReference type="EMBL" id="SMF66741.1"/>
    </source>
</evidence>
<dbReference type="Proteomes" id="UP000192907">
    <property type="component" value="Unassembled WGS sequence"/>
</dbReference>
<reference evidence="3" key="1">
    <citation type="submission" date="2017-04" db="EMBL/GenBank/DDBJ databases">
        <authorList>
            <person name="Varghese N."/>
            <person name="Submissions S."/>
        </authorList>
    </citation>
    <scope>NUCLEOTIDE SEQUENCE [LARGE SCALE GENOMIC DNA]</scope>
    <source>
        <strain evidence="3">RKEM611</strain>
    </source>
</reference>
<dbReference type="STRING" id="1513793.SAMN06296036_12363"/>
<dbReference type="InterPro" id="IPR029068">
    <property type="entry name" value="Glyas_Bleomycin-R_OHBP_Dase"/>
</dbReference>
<dbReference type="OrthoDB" id="8776491at2"/>
<dbReference type="Gene3D" id="3.10.180.10">
    <property type="entry name" value="2,3-Dihydroxybiphenyl 1,2-Dioxygenase, domain 1"/>
    <property type="match status" value="1"/>
</dbReference>
<feature type="domain" description="VOC" evidence="1">
    <location>
        <begin position="6"/>
        <end position="117"/>
    </location>
</feature>
<accession>A0A1Y6CHY8</accession>
<gene>
    <name evidence="2" type="ORF">SAMN06296036_12363</name>
</gene>
<dbReference type="Pfam" id="PF00903">
    <property type="entry name" value="Glyoxalase"/>
    <property type="match status" value="1"/>
</dbReference>
<dbReference type="SUPFAM" id="SSF54593">
    <property type="entry name" value="Glyoxalase/Bleomycin resistance protein/Dihydroxybiphenyl dioxygenase"/>
    <property type="match status" value="1"/>
</dbReference>
<dbReference type="InterPro" id="IPR004360">
    <property type="entry name" value="Glyas_Fos-R_dOase_dom"/>
</dbReference>
<dbReference type="EMBL" id="FWZT01000023">
    <property type="protein sequence ID" value="SMF66741.1"/>
    <property type="molecule type" value="Genomic_DNA"/>
</dbReference>
<evidence type="ECO:0000259" key="1">
    <source>
        <dbReference type="PROSITE" id="PS51819"/>
    </source>
</evidence>
<sequence length="120" mass="13439">MIDPRKLCQIEFPTEDLDAAITFYEVVLGWPTVPIEIHRYVVLQTPKDCPYGISLVPSHEEIGQGPVLYFKSEGSLALDQVEALGGRLVFRDQRLPGYGVITMIEDPSGNRIGFFNKSLD</sequence>
<keyword evidence="3" id="KW-1185">Reference proteome</keyword>
<dbReference type="InterPro" id="IPR037523">
    <property type="entry name" value="VOC_core"/>
</dbReference>
<dbReference type="AlphaFoldDB" id="A0A1Y6CHY8"/>
<proteinExistence type="predicted"/>
<organism evidence="2 3">
    <name type="scientific">Pseudobacteriovorax antillogorgiicola</name>
    <dbReference type="NCBI Taxonomy" id="1513793"/>
    <lineage>
        <taxon>Bacteria</taxon>
        <taxon>Pseudomonadati</taxon>
        <taxon>Bdellovibrionota</taxon>
        <taxon>Oligoflexia</taxon>
        <taxon>Oligoflexales</taxon>
        <taxon>Pseudobacteriovoracaceae</taxon>
        <taxon>Pseudobacteriovorax</taxon>
    </lineage>
</organism>
<protein>
    <recommendedName>
        <fullName evidence="1">VOC domain-containing protein</fullName>
    </recommendedName>
</protein>
<dbReference type="PROSITE" id="PS51819">
    <property type="entry name" value="VOC"/>
    <property type="match status" value="1"/>
</dbReference>
<dbReference type="RefSeq" id="WP_132323659.1">
    <property type="nucleotide sequence ID" value="NZ_FWZT01000023.1"/>
</dbReference>
<name>A0A1Y6CHY8_9BACT</name>
<dbReference type="CDD" id="cd07247">
    <property type="entry name" value="SgaA_N_like"/>
    <property type="match status" value="1"/>
</dbReference>
<evidence type="ECO:0000313" key="3">
    <source>
        <dbReference type="Proteomes" id="UP000192907"/>
    </source>
</evidence>